<dbReference type="AlphaFoldDB" id="A0A371AXN1"/>
<gene>
    <name evidence="2" type="ORF">DWV06_04890</name>
</gene>
<keyword evidence="3" id="KW-1185">Reference proteome</keyword>
<dbReference type="Proteomes" id="UP000255036">
    <property type="component" value="Unassembled WGS sequence"/>
</dbReference>
<dbReference type="Pfam" id="PF05239">
    <property type="entry name" value="PRC"/>
    <property type="match status" value="1"/>
</dbReference>
<dbReference type="SUPFAM" id="SSF50346">
    <property type="entry name" value="PRC-barrel domain"/>
    <property type="match status" value="1"/>
</dbReference>
<dbReference type="InterPro" id="IPR027275">
    <property type="entry name" value="PRC-brl_dom"/>
</dbReference>
<feature type="domain" description="PRC-barrel" evidence="1">
    <location>
        <begin position="2"/>
        <end position="78"/>
    </location>
</feature>
<proteinExistence type="predicted"/>
<evidence type="ECO:0000259" key="1">
    <source>
        <dbReference type="Pfam" id="PF05239"/>
    </source>
</evidence>
<dbReference type="PANTHER" id="PTHR40061">
    <property type="entry name" value="SPORULATION PROTEIN YLMC-RELATED"/>
    <property type="match status" value="1"/>
</dbReference>
<dbReference type="InterPro" id="IPR014238">
    <property type="entry name" value="Spore_YlmC/YmxH"/>
</dbReference>
<dbReference type="PANTHER" id="PTHR40061:SF1">
    <property type="entry name" value="SPORULATION PROTEIN YLMC-RELATED"/>
    <property type="match status" value="1"/>
</dbReference>
<reference evidence="2 3" key="1">
    <citation type="submission" date="2018-07" db="EMBL/GenBank/DDBJ databases">
        <title>Anaerosacharophilus polymeroproducens gen. nov. sp. nov., an anaerobic bacterium isolated from salt field.</title>
        <authorList>
            <person name="Kim W."/>
            <person name="Yang S.-H."/>
            <person name="Oh J."/>
            <person name="Lee J.-H."/>
            <person name="Kwon K.K."/>
        </authorList>
    </citation>
    <scope>NUCLEOTIDE SEQUENCE [LARGE SCALE GENOMIC DNA]</scope>
    <source>
        <strain evidence="2 3">MCWD5</strain>
    </source>
</reference>
<protein>
    <submittedName>
        <fullName evidence="2">YlmC/YmxH family sporulation protein</fullName>
    </submittedName>
</protein>
<evidence type="ECO:0000313" key="2">
    <source>
        <dbReference type="EMBL" id="RDU24314.1"/>
    </source>
</evidence>
<dbReference type="EMBL" id="QRCT01000013">
    <property type="protein sequence ID" value="RDU24314.1"/>
    <property type="molecule type" value="Genomic_DNA"/>
</dbReference>
<evidence type="ECO:0000313" key="3">
    <source>
        <dbReference type="Proteomes" id="UP000255036"/>
    </source>
</evidence>
<accession>A0A371AXN1</accession>
<name>A0A371AXN1_9FIRM</name>
<dbReference type="RefSeq" id="WP_115481058.1">
    <property type="nucleotide sequence ID" value="NZ_QRCT01000013.1"/>
</dbReference>
<organism evidence="2 3">
    <name type="scientific">Anaerosacchariphilus polymeriproducens</name>
    <dbReference type="NCBI Taxonomy" id="1812858"/>
    <lineage>
        <taxon>Bacteria</taxon>
        <taxon>Bacillati</taxon>
        <taxon>Bacillota</taxon>
        <taxon>Clostridia</taxon>
        <taxon>Lachnospirales</taxon>
        <taxon>Lachnospiraceae</taxon>
        <taxon>Anaerosacchariphilus</taxon>
    </lineage>
</organism>
<dbReference type="NCBIfam" id="TIGR02888">
    <property type="entry name" value="spore_YlmC_YmxH"/>
    <property type="match status" value="1"/>
</dbReference>
<sequence length="87" mass="9914">MRFCELRQKEVINIQDCRCLGCVADLIFDCCTGCITDLVVPGPGKICCWFGRDTEYIIPWRNIVKIGPDIILVDICEDRIKKPCDGF</sequence>
<comment type="caution">
    <text evidence="2">The sequence shown here is derived from an EMBL/GenBank/DDBJ whole genome shotgun (WGS) entry which is preliminary data.</text>
</comment>
<dbReference type="OrthoDB" id="6024937at2"/>
<dbReference type="InterPro" id="IPR011033">
    <property type="entry name" value="PRC_barrel-like_sf"/>
</dbReference>
<dbReference type="Gene3D" id="2.30.30.240">
    <property type="entry name" value="PRC-barrel domain"/>
    <property type="match status" value="1"/>
</dbReference>